<accession>A0A553V0L8</accession>
<comment type="caution">
    <text evidence="2">The sequence shown here is derived from an EMBL/GenBank/DDBJ whole genome shotgun (WGS) entry which is preliminary data.</text>
</comment>
<evidence type="ECO:0000313" key="2">
    <source>
        <dbReference type="EMBL" id="TSA85761.1"/>
    </source>
</evidence>
<dbReference type="RefSeq" id="WP_120948010.1">
    <property type="nucleotide sequence ID" value="NZ_QXQP01000011.1"/>
</dbReference>
<proteinExistence type="predicted"/>
<dbReference type="AlphaFoldDB" id="A0A553V0L8"/>
<sequence length="188" mass="22117">MDQSDSLTYESKYRKDILFQRLLKNFILTLVFTLVTLVGIRIWLWPKMENYRTQNTESRQKQAISSYKQKSFLATLQAYRNIKQKNTAILQDPSYQVVSGALNKILNQYFSHITIQEQARRVDPIKHVIYDSLDVGVHAQSLKDFYAFLDHLVNLSYTKIELPVSITKQGNYFKMGFVIHIEYQVDRP</sequence>
<feature type="transmembrane region" description="Helical" evidence="1">
    <location>
        <begin position="26"/>
        <end position="44"/>
    </location>
</feature>
<dbReference type="Proteomes" id="UP000319322">
    <property type="component" value="Unassembled WGS sequence"/>
</dbReference>
<evidence type="ECO:0000256" key="1">
    <source>
        <dbReference type="SAM" id="Phobius"/>
    </source>
</evidence>
<gene>
    <name evidence="2" type="ORF">FNE76_03170</name>
</gene>
<keyword evidence="1" id="KW-0812">Transmembrane</keyword>
<keyword evidence="1" id="KW-0472">Membrane</keyword>
<reference evidence="2" key="2">
    <citation type="submission" date="2019-07" db="EMBL/GenBank/DDBJ databases">
        <authorList>
            <person name="Papic B."/>
        </authorList>
    </citation>
    <scope>NUCLEOTIDE SEQUENCE [LARGE SCALE GENOMIC DNA]</scope>
    <source>
        <strain evidence="2">L8b</strain>
    </source>
</reference>
<reference evidence="2" key="1">
    <citation type="submission" date="2019-07" db="EMBL/GenBank/DDBJ databases">
        <title>Helicobacter labacensis sp. nov., Helicobacter mehlei sp. nov. and Helicobacter vulpis sp. nov., isolated from gastric mucosa of red fox (Vulpis vulpis).</title>
        <authorList>
            <person name="Kusar D."/>
            <person name="Gruntar I."/>
            <person name="Pate M."/>
            <person name="Zajc U."/>
            <person name="Ocepek M."/>
        </authorList>
    </citation>
    <scope>NUCLEOTIDE SEQUENCE [LARGE SCALE GENOMIC DNA]</scope>
    <source>
        <strain evidence="2">L8b</strain>
    </source>
</reference>
<organism evidence="2 3">
    <name type="scientific">Helicobacter mehlei</name>
    <dbReference type="NCBI Taxonomy" id="2316080"/>
    <lineage>
        <taxon>Bacteria</taxon>
        <taxon>Pseudomonadati</taxon>
        <taxon>Campylobacterota</taxon>
        <taxon>Epsilonproteobacteria</taxon>
        <taxon>Campylobacterales</taxon>
        <taxon>Helicobacteraceae</taxon>
        <taxon>Helicobacter</taxon>
    </lineage>
</organism>
<name>A0A553V0L8_9HELI</name>
<dbReference type="EMBL" id="VKGC01000005">
    <property type="protein sequence ID" value="TSA85761.1"/>
    <property type="molecule type" value="Genomic_DNA"/>
</dbReference>
<keyword evidence="1" id="KW-1133">Transmembrane helix</keyword>
<evidence type="ECO:0000313" key="3">
    <source>
        <dbReference type="Proteomes" id="UP000319322"/>
    </source>
</evidence>
<dbReference type="OrthoDB" id="5327853at2"/>
<protein>
    <submittedName>
        <fullName evidence="2">Uncharacterized protein</fullName>
    </submittedName>
</protein>
<keyword evidence="3" id="KW-1185">Reference proteome</keyword>